<gene>
    <name evidence="1" type="ORF">UFOPK1358_00702</name>
</gene>
<sequence>MSAQSPTPAITAVNSTVLPAGAVEVVLGVVLLPAPVGTVELLLGSSLLVDGFAGGGT</sequence>
<accession>A0A6J6B9T0</accession>
<reference evidence="1" key="1">
    <citation type="submission" date="2020-05" db="EMBL/GenBank/DDBJ databases">
        <authorList>
            <person name="Chiriac C."/>
            <person name="Salcher M."/>
            <person name="Ghai R."/>
            <person name="Kavagutti S V."/>
        </authorList>
    </citation>
    <scope>NUCLEOTIDE SEQUENCE</scope>
</reference>
<name>A0A6J6B9T0_9ZZZZ</name>
<evidence type="ECO:0000313" key="1">
    <source>
        <dbReference type="EMBL" id="CAB4535387.1"/>
    </source>
</evidence>
<protein>
    <submittedName>
        <fullName evidence="1">Unannotated protein</fullName>
    </submittedName>
</protein>
<organism evidence="1">
    <name type="scientific">freshwater metagenome</name>
    <dbReference type="NCBI Taxonomy" id="449393"/>
    <lineage>
        <taxon>unclassified sequences</taxon>
        <taxon>metagenomes</taxon>
        <taxon>ecological metagenomes</taxon>
    </lineage>
</organism>
<dbReference type="EMBL" id="CAEZSF010000050">
    <property type="protein sequence ID" value="CAB4535387.1"/>
    <property type="molecule type" value="Genomic_DNA"/>
</dbReference>
<proteinExistence type="predicted"/>
<dbReference type="AlphaFoldDB" id="A0A6J6B9T0"/>